<dbReference type="Pfam" id="PF20431">
    <property type="entry name" value="E_motif"/>
    <property type="match status" value="1"/>
</dbReference>
<evidence type="ECO:0000313" key="6">
    <source>
        <dbReference type="Proteomes" id="UP000326396"/>
    </source>
</evidence>
<keyword evidence="6" id="KW-1185">Reference proteome</keyword>
<feature type="repeat" description="PPR" evidence="3">
    <location>
        <begin position="491"/>
        <end position="525"/>
    </location>
</feature>
<evidence type="ECO:0000259" key="4">
    <source>
        <dbReference type="Pfam" id="PF14432"/>
    </source>
</evidence>
<dbReference type="AlphaFoldDB" id="A0A5N6PB63"/>
<dbReference type="Proteomes" id="UP000326396">
    <property type="component" value="Linkage Group LG13"/>
</dbReference>
<dbReference type="Pfam" id="PF14432">
    <property type="entry name" value="DYW_deaminase"/>
    <property type="match status" value="1"/>
</dbReference>
<evidence type="ECO:0000256" key="2">
    <source>
        <dbReference type="ARBA" id="ARBA00022737"/>
    </source>
</evidence>
<sequence length="798" mass="89568">MAAVTKSIQAAASFYAAQLLQCAKQAPTSSTTLRMIHAHMIASGFTPRSHVLNRLMDLYCKSTNIAYARQLFDEIPQPDVVARTTFITAYSSSGDLKLAKEIFDTTPLDIRDTVCYNAMITGCAHNSDGNAAIEHFCEMKRYDFCADNFTYTSVLFGLSLVAEYESDCQQFHCEIVKSGTGFVTSVVNALISVHVKCASSPFVTPSLLMAAARRLFDEMPLKDELSWTTIISGYVRNDDLNSASQVFDGMNEKLLVAWNALISGYMHKGLASKALELSRKMHSLEIRFDEFTYTSILGACASAKLFLHGKQVHGYIIRTVKHPARDFLFSVNNALIALYWKCGKVDDARTIFDRMPIRDLVSWNTILSAYVDVGRIDEARSFFNEIPEKNELTWSVMISGFAQNGLGEEGLKLFNQMRSYNHQPCDYSFAGAIISCAVLASLDHGRQLHAQLIQSGFESSLSASNSLITMYARCGVLQDSQSVFLTMKSVDSVSWNSMIAALGQHGHGGQAVDVFDQMLKEDIVPDRITFLTILSSCSHAGLVDQGQHYFNLMHELYNITPGEDHYGRLIDLLCRAGKFTEAVDMIQKMPFNPGVPVWEALLGGCRIHGNIELGIKAAEKLFELIPHHDGTYILLSNMYANLGKWNDVSRIRNMMRVRGVKKEPACSWIEVDNMVNVFLVDDTKHPEVQMVYKYLEELVFKMKKLGYVPDTKYVLHDMENEQKEYALSTHSEKLAVAFGLLRLPCGAMIRVFKNLRICGDCHNAFKFMSQVVGREIVIRDGKRFHHFRNGKCSCGNYW</sequence>
<name>A0A5N6PB63_9ASTR</name>
<dbReference type="Gene3D" id="1.25.40.10">
    <property type="entry name" value="Tetratricopeptide repeat domain"/>
    <property type="match status" value="5"/>
</dbReference>
<protein>
    <recommendedName>
        <fullName evidence="4">DYW domain-containing protein</fullName>
    </recommendedName>
</protein>
<proteinExistence type="inferred from homology"/>
<dbReference type="GO" id="GO:0003723">
    <property type="term" value="F:RNA binding"/>
    <property type="evidence" value="ECO:0007669"/>
    <property type="project" value="InterPro"/>
</dbReference>
<dbReference type="Pfam" id="PF01535">
    <property type="entry name" value="PPR"/>
    <property type="match status" value="7"/>
</dbReference>
<dbReference type="InterPro" id="IPR046848">
    <property type="entry name" value="E_motif"/>
</dbReference>
<evidence type="ECO:0000256" key="1">
    <source>
        <dbReference type="ARBA" id="ARBA00006643"/>
    </source>
</evidence>
<keyword evidence="2" id="KW-0677">Repeat</keyword>
<dbReference type="PANTHER" id="PTHR47926:SF541">
    <property type="entry name" value="DYW DOMAIN-CONTAINING PROTEIN"/>
    <property type="match status" value="1"/>
</dbReference>
<dbReference type="InterPro" id="IPR002885">
    <property type="entry name" value="PPR_rpt"/>
</dbReference>
<dbReference type="OrthoDB" id="185373at2759"/>
<dbReference type="FunFam" id="1.25.40.10:FF:000566">
    <property type="entry name" value="Pentatricopeptide repeat-containing protein"/>
    <property type="match status" value="1"/>
</dbReference>
<dbReference type="EMBL" id="SZYD01000005">
    <property type="protein sequence ID" value="KAD6119370.1"/>
    <property type="molecule type" value="Genomic_DNA"/>
</dbReference>
<feature type="repeat" description="PPR" evidence="3">
    <location>
        <begin position="223"/>
        <end position="257"/>
    </location>
</feature>
<feature type="repeat" description="PPR" evidence="3">
    <location>
        <begin position="390"/>
        <end position="424"/>
    </location>
</feature>
<dbReference type="PROSITE" id="PS51375">
    <property type="entry name" value="PPR"/>
    <property type="match status" value="5"/>
</dbReference>
<dbReference type="InterPro" id="IPR011990">
    <property type="entry name" value="TPR-like_helical_dom_sf"/>
</dbReference>
<reference evidence="5 6" key="1">
    <citation type="submission" date="2019-05" db="EMBL/GenBank/DDBJ databases">
        <title>Mikania micrantha, genome provides insights into the molecular mechanism of rapid growth.</title>
        <authorList>
            <person name="Liu B."/>
        </authorList>
    </citation>
    <scope>NUCLEOTIDE SEQUENCE [LARGE SCALE GENOMIC DNA]</scope>
    <source>
        <strain evidence="5">NLD-2019</strain>
        <tissue evidence="5">Leaf</tissue>
    </source>
</reference>
<dbReference type="InterPro" id="IPR032867">
    <property type="entry name" value="DYW_dom"/>
</dbReference>
<dbReference type="GO" id="GO:0008270">
    <property type="term" value="F:zinc ion binding"/>
    <property type="evidence" value="ECO:0007669"/>
    <property type="project" value="InterPro"/>
</dbReference>
<comment type="similarity">
    <text evidence="1">Belongs to the PPR family. PCMP-H subfamily.</text>
</comment>
<feature type="repeat" description="PPR" evidence="3">
    <location>
        <begin position="112"/>
        <end position="146"/>
    </location>
</feature>
<organism evidence="5 6">
    <name type="scientific">Mikania micrantha</name>
    <name type="common">bitter vine</name>
    <dbReference type="NCBI Taxonomy" id="192012"/>
    <lineage>
        <taxon>Eukaryota</taxon>
        <taxon>Viridiplantae</taxon>
        <taxon>Streptophyta</taxon>
        <taxon>Embryophyta</taxon>
        <taxon>Tracheophyta</taxon>
        <taxon>Spermatophyta</taxon>
        <taxon>Magnoliopsida</taxon>
        <taxon>eudicotyledons</taxon>
        <taxon>Gunneridae</taxon>
        <taxon>Pentapetalae</taxon>
        <taxon>asterids</taxon>
        <taxon>campanulids</taxon>
        <taxon>Asterales</taxon>
        <taxon>Asteraceae</taxon>
        <taxon>Asteroideae</taxon>
        <taxon>Heliantheae alliance</taxon>
        <taxon>Eupatorieae</taxon>
        <taxon>Mikania</taxon>
    </lineage>
</organism>
<dbReference type="FunFam" id="1.25.40.10:FF:000677">
    <property type="entry name" value="Pentatricopeptide repeat-containing protein"/>
    <property type="match status" value="1"/>
</dbReference>
<feature type="domain" description="DYW" evidence="4">
    <location>
        <begin position="706"/>
        <end position="798"/>
    </location>
</feature>
<dbReference type="NCBIfam" id="TIGR00756">
    <property type="entry name" value="PPR"/>
    <property type="match status" value="7"/>
</dbReference>
<evidence type="ECO:0000256" key="3">
    <source>
        <dbReference type="PROSITE-ProRule" id="PRU00708"/>
    </source>
</evidence>
<dbReference type="GO" id="GO:0009451">
    <property type="term" value="P:RNA modification"/>
    <property type="evidence" value="ECO:0007669"/>
    <property type="project" value="InterPro"/>
</dbReference>
<feature type="repeat" description="PPR" evidence="3">
    <location>
        <begin position="359"/>
        <end position="389"/>
    </location>
</feature>
<comment type="caution">
    <text evidence="5">The sequence shown here is derived from an EMBL/GenBank/DDBJ whole genome shotgun (WGS) entry which is preliminary data.</text>
</comment>
<dbReference type="InterPro" id="IPR046960">
    <property type="entry name" value="PPR_At4g14850-like_plant"/>
</dbReference>
<dbReference type="PANTHER" id="PTHR47926">
    <property type="entry name" value="PENTATRICOPEPTIDE REPEAT-CONTAINING PROTEIN"/>
    <property type="match status" value="1"/>
</dbReference>
<evidence type="ECO:0000313" key="5">
    <source>
        <dbReference type="EMBL" id="KAD6119370.1"/>
    </source>
</evidence>
<gene>
    <name evidence="5" type="ORF">E3N88_10641</name>
</gene>
<accession>A0A5N6PB63</accession>
<dbReference type="Pfam" id="PF13041">
    <property type="entry name" value="PPR_2"/>
    <property type="match status" value="3"/>
</dbReference>